<gene>
    <name evidence="1" type="ORF">EYZ11_005575</name>
</gene>
<reference evidence="1 2" key="1">
    <citation type="submission" date="2019-03" db="EMBL/GenBank/DDBJ databases">
        <title>The genome sequence of a newly discovered highly antifungal drug resistant Aspergillus species, Aspergillus tanneri NIH 1004.</title>
        <authorList>
            <person name="Mounaud S."/>
            <person name="Singh I."/>
            <person name="Joardar V."/>
            <person name="Pakala S."/>
            <person name="Pakala S."/>
            <person name="Venepally P."/>
            <person name="Hoover J."/>
            <person name="Nierman W."/>
            <person name="Chung J."/>
            <person name="Losada L."/>
        </authorList>
    </citation>
    <scope>NUCLEOTIDE SEQUENCE [LARGE SCALE GENOMIC DNA]</scope>
    <source>
        <strain evidence="1 2">NIH1004</strain>
    </source>
</reference>
<evidence type="ECO:0000313" key="1">
    <source>
        <dbReference type="EMBL" id="THC94936.1"/>
    </source>
</evidence>
<comment type="caution">
    <text evidence="1">The sequence shown here is derived from an EMBL/GenBank/DDBJ whole genome shotgun (WGS) entry which is preliminary data.</text>
</comment>
<dbReference type="AlphaFoldDB" id="A0A4S3JHK3"/>
<dbReference type="EMBL" id="SOSA01000181">
    <property type="protein sequence ID" value="THC94936.1"/>
    <property type="molecule type" value="Genomic_DNA"/>
</dbReference>
<dbReference type="Proteomes" id="UP000308092">
    <property type="component" value="Unassembled WGS sequence"/>
</dbReference>
<name>A0A4S3JHK3_9EURO</name>
<sequence length="64" mass="7137">MPLTTQTEVLWHAWILAESVRRTWLVAQMLHAIYVTMQHPVADCPGGITFTVRRGAWEASSASG</sequence>
<dbReference type="STRING" id="1220188.A0A4S3JHK3"/>
<accession>A0A4S3JHK3</accession>
<protein>
    <submittedName>
        <fullName evidence="1">Uncharacterized protein</fullName>
    </submittedName>
</protein>
<organism evidence="1 2">
    <name type="scientific">Aspergillus tanneri</name>
    <dbReference type="NCBI Taxonomy" id="1220188"/>
    <lineage>
        <taxon>Eukaryota</taxon>
        <taxon>Fungi</taxon>
        <taxon>Dikarya</taxon>
        <taxon>Ascomycota</taxon>
        <taxon>Pezizomycotina</taxon>
        <taxon>Eurotiomycetes</taxon>
        <taxon>Eurotiomycetidae</taxon>
        <taxon>Eurotiales</taxon>
        <taxon>Aspergillaceae</taxon>
        <taxon>Aspergillus</taxon>
        <taxon>Aspergillus subgen. Circumdati</taxon>
    </lineage>
</organism>
<proteinExistence type="predicted"/>
<evidence type="ECO:0000313" key="2">
    <source>
        <dbReference type="Proteomes" id="UP000308092"/>
    </source>
</evidence>
<dbReference type="VEuPathDB" id="FungiDB:EYZ11_005575"/>
<keyword evidence="2" id="KW-1185">Reference proteome</keyword>